<dbReference type="Proteomes" id="UP000544107">
    <property type="component" value="Unassembled WGS sequence"/>
</dbReference>
<accession>A0A7W6MU89</accession>
<protein>
    <submittedName>
        <fullName evidence="1">Putative biosynthetic protein (TIGR04099 family)</fullName>
    </submittedName>
</protein>
<reference evidence="1 2" key="1">
    <citation type="submission" date="2020-08" db="EMBL/GenBank/DDBJ databases">
        <title>Genomic Encyclopedia of Type Strains, Phase IV (KMG-IV): sequencing the most valuable type-strain genomes for metagenomic binning, comparative biology and taxonomic classification.</title>
        <authorList>
            <person name="Goeker M."/>
        </authorList>
    </citation>
    <scope>NUCLEOTIDE SEQUENCE [LARGE SCALE GENOMIC DNA]</scope>
    <source>
        <strain evidence="1 2">DSM 100021</strain>
    </source>
</reference>
<dbReference type="Gene3D" id="3.10.129.10">
    <property type="entry name" value="Hotdog Thioesterase"/>
    <property type="match status" value="1"/>
</dbReference>
<comment type="caution">
    <text evidence="1">The sequence shown here is derived from an EMBL/GenBank/DDBJ whole genome shotgun (WGS) entry which is preliminary data.</text>
</comment>
<dbReference type="AlphaFoldDB" id="A0A7W6MU89"/>
<dbReference type="EMBL" id="JACIED010000003">
    <property type="protein sequence ID" value="MBB4008057.1"/>
    <property type="molecule type" value="Genomic_DNA"/>
</dbReference>
<gene>
    <name evidence="1" type="ORF">GGQ71_002337</name>
</gene>
<proteinExistence type="predicted"/>
<name>A0A7W6MU89_9HYPH</name>
<dbReference type="NCBIfam" id="TIGR04099">
    <property type="entry name" value="biosn_Pnap_2097"/>
    <property type="match status" value="1"/>
</dbReference>
<evidence type="ECO:0000313" key="1">
    <source>
        <dbReference type="EMBL" id="MBB4008057.1"/>
    </source>
</evidence>
<organism evidence="1 2">
    <name type="scientific">Allorhizobium taibaishanense</name>
    <dbReference type="NCBI Taxonomy" id="887144"/>
    <lineage>
        <taxon>Bacteria</taxon>
        <taxon>Pseudomonadati</taxon>
        <taxon>Pseudomonadota</taxon>
        <taxon>Alphaproteobacteria</taxon>
        <taxon>Hyphomicrobiales</taxon>
        <taxon>Rhizobiaceae</taxon>
        <taxon>Rhizobium/Agrobacterium group</taxon>
        <taxon>Allorhizobium</taxon>
    </lineage>
</organism>
<dbReference type="InterPro" id="IPR024091">
    <property type="entry name" value="LnmK-like_bifun_acyl/decarbox"/>
</dbReference>
<evidence type="ECO:0000313" key="2">
    <source>
        <dbReference type="Proteomes" id="UP000544107"/>
    </source>
</evidence>
<dbReference type="RefSeq" id="WP_324615731.1">
    <property type="nucleotide sequence ID" value="NZ_JACIED010000003.1"/>
</dbReference>
<sequence length="280" mass="30967">MMLPASTPSVRPALKERHILGMAEMGYFGLSEQWLLRRAGDLHWRLIARAMGQQEAVFTCAAGEPLYAAFWASRLCFTSPERPRLGGELTLAADLYRVGHGRLASVQHIDVDGRQIGHVILISTFVGRAAPSSNRSIVRRAPRVLVVPSDAPALVQRMASNASEVACSAGKREWLMPATLQSSMVLPCPSNDFNAVGLLYFPSFSALVERAVFETGASHLRVLRSRNVVYLGNLEPGERVRVTFDQHPLRQCASLHGENERLIAVMRTRYIDMSAQAFVR</sequence>
<dbReference type="NCBIfam" id="TIGR04098">
    <property type="entry name" value="LnmK_bifunc"/>
    <property type="match status" value="1"/>
</dbReference>